<name>G0IV44_CYCMS</name>
<dbReference type="EMBL" id="CP002955">
    <property type="protein sequence ID" value="AEL27035.1"/>
    <property type="molecule type" value="Genomic_DNA"/>
</dbReference>
<reference evidence="2" key="1">
    <citation type="submission" date="2011-07" db="EMBL/GenBank/DDBJ databases">
        <title>The complete genome of Cyclobacterium marinum DSM 745.</title>
        <authorList>
            <person name="Lucas S."/>
            <person name="Han J."/>
            <person name="Lapidus A."/>
            <person name="Bruce D."/>
            <person name="Goodwin L."/>
            <person name="Pitluck S."/>
            <person name="Peters L."/>
            <person name="Kyrpides N."/>
            <person name="Mavromatis K."/>
            <person name="Ivanova N."/>
            <person name="Ovchinnikova G."/>
            <person name="Chertkov O."/>
            <person name="Detter J.C."/>
            <person name="Tapia R."/>
            <person name="Han C."/>
            <person name="Land M."/>
            <person name="Hauser L."/>
            <person name="Markowitz V."/>
            <person name="Cheng J.-F."/>
            <person name="Hugenholtz P."/>
            <person name="Woyke T."/>
            <person name="Wu D."/>
            <person name="Tindall B."/>
            <person name="Schuetze A."/>
            <person name="Brambilla E."/>
            <person name="Klenk H.-P."/>
            <person name="Eisen J.A."/>
        </authorList>
    </citation>
    <scope>NUCLEOTIDE SEQUENCE [LARGE SCALE GENOMIC DNA]</scope>
    <source>
        <strain evidence="2">ATCC 25205 / DSM 745 / LMG 13164 / NCIMB 1802</strain>
    </source>
</reference>
<dbReference type="HOGENOM" id="CLU_3167112_0_0_10"/>
<dbReference type="Proteomes" id="UP000001635">
    <property type="component" value="Chromosome"/>
</dbReference>
<accession>G0IV44</accession>
<sequence length="47" mass="5435">MTSVSNFFYTNLANMLIINKLHNDYRLGCFVKLNKVIGLDEEQTVNI</sequence>
<organism evidence="1 2">
    <name type="scientific">Cyclobacterium marinum (strain ATCC 25205 / DSM 745 / LMG 13164 / NCIMB 1802)</name>
    <name type="common">Flectobacillus marinus</name>
    <dbReference type="NCBI Taxonomy" id="880070"/>
    <lineage>
        <taxon>Bacteria</taxon>
        <taxon>Pseudomonadati</taxon>
        <taxon>Bacteroidota</taxon>
        <taxon>Cytophagia</taxon>
        <taxon>Cytophagales</taxon>
        <taxon>Cyclobacteriaceae</taxon>
        <taxon>Cyclobacterium</taxon>
    </lineage>
</organism>
<gene>
    <name evidence="1" type="ordered locus">Cycma_3311</name>
</gene>
<keyword evidence="2" id="KW-1185">Reference proteome</keyword>
<dbReference type="AlphaFoldDB" id="G0IV44"/>
<proteinExistence type="predicted"/>
<dbReference type="KEGG" id="cmr:Cycma_3311"/>
<evidence type="ECO:0000313" key="1">
    <source>
        <dbReference type="EMBL" id="AEL27035.1"/>
    </source>
</evidence>
<evidence type="ECO:0000313" key="2">
    <source>
        <dbReference type="Proteomes" id="UP000001635"/>
    </source>
</evidence>
<protein>
    <submittedName>
        <fullName evidence="1">Uncharacterized protein</fullName>
    </submittedName>
</protein>